<dbReference type="EMBL" id="BAABJV010000004">
    <property type="protein sequence ID" value="GAA4774596.1"/>
    <property type="molecule type" value="Genomic_DNA"/>
</dbReference>
<name>A0ABP9A671_9ACTN</name>
<dbReference type="InterPro" id="IPR005135">
    <property type="entry name" value="Endo/exonuclease/phosphatase"/>
</dbReference>
<keyword evidence="4" id="KW-0540">Nuclease</keyword>
<feature type="compositionally biased region" description="Pro residues" evidence="1">
    <location>
        <begin position="15"/>
        <end position="26"/>
    </location>
</feature>
<dbReference type="InterPro" id="IPR036691">
    <property type="entry name" value="Endo/exonu/phosph_ase_sf"/>
</dbReference>
<proteinExistence type="predicted"/>
<evidence type="ECO:0000256" key="1">
    <source>
        <dbReference type="SAM" id="MobiDB-lite"/>
    </source>
</evidence>
<gene>
    <name evidence="4" type="ORF">GCM10023329_23700</name>
</gene>
<protein>
    <submittedName>
        <fullName evidence="4">Endonuclease/exonuclease/phosphatase family protein</fullName>
    </submittedName>
</protein>
<comment type="caution">
    <text evidence="4">The sequence shown here is derived from an EMBL/GenBank/DDBJ whole genome shotgun (WGS) entry which is preliminary data.</text>
</comment>
<organism evidence="4 5">
    <name type="scientific">Streptomyces sanyensis</name>
    <dbReference type="NCBI Taxonomy" id="568869"/>
    <lineage>
        <taxon>Bacteria</taxon>
        <taxon>Bacillati</taxon>
        <taxon>Actinomycetota</taxon>
        <taxon>Actinomycetes</taxon>
        <taxon>Kitasatosporales</taxon>
        <taxon>Streptomycetaceae</taxon>
        <taxon>Streptomyces</taxon>
    </lineage>
</organism>
<accession>A0ABP9A671</accession>
<keyword evidence="2" id="KW-1133">Transmembrane helix</keyword>
<evidence type="ECO:0000259" key="3">
    <source>
        <dbReference type="Pfam" id="PF03372"/>
    </source>
</evidence>
<keyword evidence="4" id="KW-0255">Endonuclease</keyword>
<keyword evidence="2" id="KW-0472">Membrane</keyword>
<dbReference type="Pfam" id="PF03372">
    <property type="entry name" value="Exo_endo_phos"/>
    <property type="match status" value="1"/>
</dbReference>
<dbReference type="RefSeq" id="WP_345612935.1">
    <property type="nucleotide sequence ID" value="NZ_BAABJV010000004.1"/>
</dbReference>
<feature type="transmembrane region" description="Helical" evidence="2">
    <location>
        <begin position="71"/>
        <end position="88"/>
    </location>
</feature>
<evidence type="ECO:0000313" key="5">
    <source>
        <dbReference type="Proteomes" id="UP001501147"/>
    </source>
</evidence>
<evidence type="ECO:0000256" key="2">
    <source>
        <dbReference type="SAM" id="Phobius"/>
    </source>
</evidence>
<dbReference type="Proteomes" id="UP001501147">
    <property type="component" value="Unassembled WGS sequence"/>
</dbReference>
<feature type="transmembrane region" description="Helical" evidence="2">
    <location>
        <begin position="95"/>
        <end position="117"/>
    </location>
</feature>
<feature type="domain" description="Endonuclease/exonuclease/phosphatase" evidence="3">
    <location>
        <begin position="135"/>
        <end position="369"/>
    </location>
</feature>
<keyword evidence="4" id="KW-0378">Hydrolase</keyword>
<keyword evidence="2" id="KW-0812">Transmembrane</keyword>
<dbReference type="Gene3D" id="3.60.10.10">
    <property type="entry name" value="Endonuclease/exonuclease/phosphatase"/>
    <property type="match status" value="1"/>
</dbReference>
<dbReference type="SUPFAM" id="SSF56219">
    <property type="entry name" value="DNase I-like"/>
    <property type="match status" value="1"/>
</dbReference>
<sequence length="385" mass="41680">MPRPPGPAVLGARPPVRPAGARPPGPRPRRRTGLRLLVAASAAWGLFTVLGHLLSGRWWPWLLADLAPPPLFAAVPLLLLALCLLPLARGARGRLVPLLVAVLLAGVPRAGLHWGALVPGGGPGPAPPGALKVFSWNTLYWDTTDDPGAFHRFLASRDADVYLLQEYLAWRDGRPAPVDRLARLRAEFPGYRVVVLGELVTLSRRPVVAVPPVGPARGLTPRSGWGERFERGKVLRTDIDVDGTVVSFYNVHVPVQLDVHRSVLSSGFYRVVRDRDAQRREHYRALLEDARANRNPVLISGDFNTTPAMGDLRGLRSAFRDALPASSGLLPGTWDAGGPALWRLDWTFTGGELAVHRYAFVPPEGLSDHRGQELLVSPADGAPAG</sequence>
<feature type="transmembrane region" description="Helical" evidence="2">
    <location>
        <begin position="36"/>
        <end position="59"/>
    </location>
</feature>
<reference evidence="5" key="1">
    <citation type="journal article" date="2019" name="Int. J. Syst. Evol. Microbiol.">
        <title>The Global Catalogue of Microorganisms (GCM) 10K type strain sequencing project: providing services to taxonomists for standard genome sequencing and annotation.</title>
        <authorList>
            <consortium name="The Broad Institute Genomics Platform"/>
            <consortium name="The Broad Institute Genome Sequencing Center for Infectious Disease"/>
            <person name="Wu L."/>
            <person name="Ma J."/>
        </authorList>
    </citation>
    <scope>NUCLEOTIDE SEQUENCE [LARGE SCALE GENOMIC DNA]</scope>
    <source>
        <strain evidence="5">JCM 18324</strain>
    </source>
</reference>
<feature type="region of interest" description="Disordered" evidence="1">
    <location>
        <begin position="1"/>
        <end position="30"/>
    </location>
</feature>
<dbReference type="GO" id="GO:0004519">
    <property type="term" value="F:endonuclease activity"/>
    <property type="evidence" value="ECO:0007669"/>
    <property type="project" value="UniProtKB-KW"/>
</dbReference>
<keyword evidence="5" id="KW-1185">Reference proteome</keyword>
<evidence type="ECO:0000313" key="4">
    <source>
        <dbReference type="EMBL" id="GAA4774596.1"/>
    </source>
</evidence>